<dbReference type="PANTHER" id="PTHR34595">
    <property type="entry name" value="BLR5612 PROTEIN"/>
    <property type="match status" value="1"/>
</dbReference>
<protein>
    <submittedName>
        <fullName evidence="2">Circularly permuted type 2 ATP-grasp protein</fullName>
    </submittedName>
</protein>
<evidence type="ECO:0000313" key="3">
    <source>
        <dbReference type="Proteomes" id="UP001596025"/>
    </source>
</evidence>
<organism evidence="2 3">
    <name type="scientific">Geodermatophilus arenarius</name>
    <dbReference type="NCBI Taxonomy" id="1137990"/>
    <lineage>
        <taxon>Bacteria</taxon>
        <taxon>Bacillati</taxon>
        <taxon>Actinomycetota</taxon>
        <taxon>Actinomycetes</taxon>
        <taxon>Geodermatophilales</taxon>
        <taxon>Geodermatophilaceae</taxon>
        <taxon>Geodermatophilus</taxon>
    </lineage>
</organism>
<gene>
    <name evidence="2" type="ORF">ACFO3M_13565</name>
</gene>
<dbReference type="EMBL" id="JBHSGR010000014">
    <property type="protein sequence ID" value="MFC4694422.1"/>
    <property type="molecule type" value="Genomic_DNA"/>
</dbReference>
<dbReference type="InterPro" id="IPR025841">
    <property type="entry name" value="CP_ATPgrasp_2"/>
</dbReference>
<dbReference type="SUPFAM" id="SSF56059">
    <property type="entry name" value="Glutathione synthetase ATP-binding domain-like"/>
    <property type="match status" value="1"/>
</dbReference>
<reference evidence="3" key="1">
    <citation type="journal article" date="2019" name="Int. J. Syst. Evol. Microbiol.">
        <title>The Global Catalogue of Microorganisms (GCM) 10K type strain sequencing project: providing services to taxonomists for standard genome sequencing and annotation.</title>
        <authorList>
            <consortium name="The Broad Institute Genomics Platform"/>
            <consortium name="The Broad Institute Genome Sequencing Center for Infectious Disease"/>
            <person name="Wu L."/>
            <person name="Ma J."/>
        </authorList>
    </citation>
    <scope>NUCLEOTIDE SEQUENCE [LARGE SCALE GENOMIC DNA]</scope>
    <source>
        <strain evidence="3">CCUG 62763</strain>
    </source>
</reference>
<dbReference type="Pfam" id="PF14403">
    <property type="entry name" value="CP_ATPgrasp_2"/>
    <property type="match status" value="1"/>
</dbReference>
<dbReference type="PANTHER" id="PTHR34595:SF7">
    <property type="entry name" value="SLL1039 PROTEIN"/>
    <property type="match status" value="1"/>
</dbReference>
<feature type="domain" description="Circularly permuted ATP-grasp type 2" evidence="1">
    <location>
        <begin position="4"/>
        <end position="103"/>
    </location>
</feature>
<comment type="caution">
    <text evidence="2">The sequence shown here is derived from an EMBL/GenBank/DDBJ whole genome shotgun (WGS) entry which is preliminary data.</text>
</comment>
<dbReference type="Proteomes" id="UP001596025">
    <property type="component" value="Unassembled WGS sequence"/>
</dbReference>
<evidence type="ECO:0000313" key="2">
    <source>
        <dbReference type="EMBL" id="MFC4694422.1"/>
    </source>
</evidence>
<accession>A0ABV9LKH1</accession>
<dbReference type="InterPro" id="IPR051680">
    <property type="entry name" value="ATP-dep_Glu-Cys_Ligase-2"/>
</dbReference>
<dbReference type="RefSeq" id="WP_387989432.1">
    <property type="nucleotide sequence ID" value="NZ_JBHSGR010000014.1"/>
</dbReference>
<name>A0ABV9LKH1_9ACTN</name>
<proteinExistence type="predicted"/>
<evidence type="ECO:0000259" key="1">
    <source>
        <dbReference type="Pfam" id="PF14403"/>
    </source>
</evidence>
<dbReference type="Gene3D" id="3.30.1490.270">
    <property type="match status" value="1"/>
</dbReference>
<keyword evidence="3" id="KW-1185">Reference proteome</keyword>
<sequence>MSPEDGLDEALHRLPELVLEPRSGSGGWGVLIGPRADAGRLARARAAVLADPGEWIAQEPVALSTHPTVVDGALVPRHVDYRPYASCAGEETTLLPGGLTRVSLTGGELVVNASQGGGAKGTWVVG</sequence>